<dbReference type="Gene3D" id="3.40.50.620">
    <property type="entry name" value="HUPs"/>
    <property type="match status" value="1"/>
</dbReference>
<evidence type="ECO:0000256" key="14">
    <source>
        <dbReference type="RuleBase" id="RU004182"/>
    </source>
</evidence>
<feature type="binding site" evidence="12">
    <location>
        <position position="225"/>
    </location>
    <ligand>
        <name>FAD</name>
        <dbReference type="ChEBI" id="CHEBI:57692"/>
    </ligand>
</feature>
<dbReference type="InterPro" id="IPR036134">
    <property type="entry name" value="Crypto/Photolyase_FAD-like_sf"/>
</dbReference>
<comment type="caution">
    <text evidence="16">The sequence shown here is derived from an EMBL/GenBank/DDBJ whole genome shotgun (WGS) entry which is preliminary data.</text>
</comment>
<keyword evidence="17" id="KW-1185">Reference proteome</keyword>
<dbReference type="InterPro" id="IPR036155">
    <property type="entry name" value="Crypto/Photolyase_N_sf"/>
</dbReference>
<dbReference type="Pfam" id="PF03441">
    <property type="entry name" value="FAD_binding_7"/>
    <property type="match status" value="1"/>
</dbReference>
<evidence type="ECO:0000256" key="2">
    <source>
        <dbReference type="ARBA" id="ARBA00005862"/>
    </source>
</evidence>
<keyword evidence="5 12" id="KW-0285">Flavoprotein</keyword>
<feature type="binding site" evidence="12">
    <location>
        <begin position="237"/>
        <end position="241"/>
    </location>
    <ligand>
        <name>FAD</name>
        <dbReference type="ChEBI" id="CHEBI:57692"/>
    </ligand>
</feature>
<sequence>MTTAVIWFRQDLRLSDNPALLAASDDYDHLIPVYIDDTTAKSQLGEASRAWLHHSLSQLNQQLSAHDSALLLFQGDPASIINELCNKLEVDAVLWNRCYDPESIARDSQLKTSLKSDGIYANSYNASLLYEPWQVLKKDGTPYRVFTPYWKEVCRIGLVLPPSPAPESIPALPDTSAIAHLSLDDLSLLADKPWPSKMLSHWQVGELLAQQSLNEYLDHSGPEDYQKTRDFPGTAGTSRMSPHLHFGEISPKQIVWQTLSERPLTEIDNGTITFVKEVVWREFAYYIMYHFPETQTQAMYPQFRDFPWRTDVAEPLKRWQKGQTGFPIIDAGMRELWATGWMHNRVRMIVASFLTKNLLINWQDGEAWFRDTLVDADLASNIMGWQWASGCGADAAPYFRVFNPLLQSEKFDKQGDYIRHWVPELASLDNKLIHKPWTAPEAIKAKLDYPEPMVDLSASRQRALDAYAKIKKSASDD</sequence>
<proteinExistence type="inferred from homology"/>
<comment type="catalytic activity">
    <reaction evidence="9">
        <text>cyclobutadipyrimidine (in DNA) = 2 pyrimidine residues (in DNA).</text>
        <dbReference type="EC" id="4.1.99.3"/>
    </reaction>
</comment>
<dbReference type="Gene3D" id="1.25.40.80">
    <property type="match status" value="1"/>
</dbReference>
<dbReference type="PROSITE" id="PS00394">
    <property type="entry name" value="DNA_PHOTOLYASES_1_1"/>
    <property type="match status" value="1"/>
</dbReference>
<dbReference type="GO" id="GO:0003904">
    <property type="term" value="F:deoxyribodipyrimidine photo-lyase activity"/>
    <property type="evidence" value="ECO:0007669"/>
    <property type="project" value="UniProtKB-EC"/>
</dbReference>
<dbReference type="FunFam" id="1.10.579.10:FF:000003">
    <property type="entry name" value="Deoxyribodipyrimidine photo-lyase"/>
    <property type="match status" value="1"/>
</dbReference>
<dbReference type="GO" id="GO:0000719">
    <property type="term" value="P:photoreactive repair"/>
    <property type="evidence" value="ECO:0007669"/>
    <property type="project" value="UniProtKB-ARBA"/>
</dbReference>
<feature type="binding site" evidence="12">
    <location>
        <begin position="375"/>
        <end position="377"/>
    </location>
    <ligand>
        <name>FAD</name>
        <dbReference type="ChEBI" id="CHEBI:57692"/>
    </ligand>
</feature>
<keyword evidence="16" id="KW-0456">Lyase</keyword>
<dbReference type="PROSITE" id="PS51645">
    <property type="entry name" value="PHR_CRY_ALPHA_BETA"/>
    <property type="match status" value="1"/>
</dbReference>
<evidence type="ECO:0000256" key="5">
    <source>
        <dbReference type="ARBA" id="ARBA00022630"/>
    </source>
</evidence>
<evidence type="ECO:0000256" key="12">
    <source>
        <dbReference type="PIRSR" id="PIRSR602081-1"/>
    </source>
</evidence>
<reference evidence="16 17" key="1">
    <citation type="submission" date="2018-05" db="EMBL/GenBank/DDBJ databases">
        <title>Leucothrix arctica sp. nov., isolated from Arctic seawater.</title>
        <authorList>
            <person name="Choi A."/>
            <person name="Baek K."/>
        </authorList>
    </citation>
    <scope>NUCLEOTIDE SEQUENCE [LARGE SCALE GENOMIC DNA]</scope>
    <source>
        <strain evidence="16 17">JCM 18388</strain>
    </source>
</reference>
<dbReference type="SUPFAM" id="SSF52425">
    <property type="entry name" value="Cryptochrome/photolyase, N-terminal domain"/>
    <property type="match status" value="1"/>
</dbReference>
<dbReference type="Pfam" id="PF00875">
    <property type="entry name" value="DNA_photolyase"/>
    <property type="match status" value="1"/>
</dbReference>
<gene>
    <name evidence="16" type="ORF">DKW60_11395</name>
</gene>
<dbReference type="InterPro" id="IPR005101">
    <property type="entry name" value="Cryptochr/Photolyase_FAD-bd"/>
</dbReference>
<evidence type="ECO:0000256" key="8">
    <source>
        <dbReference type="ARBA" id="ARBA00031671"/>
    </source>
</evidence>
<dbReference type="PRINTS" id="PR00147">
    <property type="entry name" value="DNAPHOTLYASE"/>
</dbReference>
<evidence type="ECO:0000313" key="17">
    <source>
        <dbReference type="Proteomes" id="UP000245539"/>
    </source>
</evidence>
<dbReference type="InterPro" id="IPR002081">
    <property type="entry name" value="Cryptochrome/DNA_photolyase_1"/>
</dbReference>
<evidence type="ECO:0000256" key="4">
    <source>
        <dbReference type="ARBA" id="ARBA00014046"/>
    </source>
</evidence>
<dbReference type="InterPro" id="IPR014729">
    <property type="entry name" value="Rossmann-like_a/b/a_fold"/>
</dbReference>
<comment type="cofactor">
    <cofactor evidence="1">
        <name>(6R)-5,10-methylene-5,6,7,8-tetrahydrofolate</name>
        <dbReference type="ChEBI" id="CHEBI:15636"/>
    </cofactor>
</comment>
<evidence type="ECO:0000256" key="10">
    <source>
        <dbReference type="ARBA" id="ARBA00059220"/>
    </source>
</evidence>
<dbReference type="AlphaFoldDB" id="A0A317CF99"/>
<dbReference type="SUPFAM" id="SSF48173">
    <property type="entry name" value="Cryptochrome/photolyase FAD-binding domain"/>
    <property type="match status" value="1"/>
</dbReference>
<feature type="site" description="Electron transfer via tryptophanyl radical" evidence="13">
    <location>
        <position position="308"/>
    </location>
</feature>
<dbReference type="GO" id="GO:0071949">
    <property type="term" value="F:FAD binding"/>
    <property type="evidence" value="ECO:0007669"/>
    <property type="project" value="TreeGrafter"/>
</dbReference>
<comment type="cofactor">
    <cofactor evidence="12">
        <name>FAD</name>
        <dbReference type="ChEBI" id="CHEBI:57692"/>
    </cofactor>
    <text evidence="12">Binds 1 FAD per subunit.</text>
</comment>
<evidence type="ECO:0000256" key="9">
    <source>
        <dbReference type="ARBA" id="ARBA00033999"/>
    </source>
</evidence>
<feature type="domain" description="Photolyase/cryptochrome alpha/beta" evidence="15">
    <location>
        <begin position="2"/>
        <end position="129"/>
    </location>
</feature>
<feature type="site" description="Electron transfer via tryptophanyl radical" evidence="13">
    <location>
        <position position="362"/>
    </location>
</feature>
<keyword evidence="7 14" id="KW-0157">Chromophore</keyword>
<evidence type="ECO:0000313" key="16">
    <source>
        <dbReference type="EMBL" id="PWQ97019.1"/>
    </source>
</evidence>
<dbReference type="RefSeq" id="WP_109837784.1">
    <property type="nucleotide sequence ID" value="NZ_QGKM01000029.1"/>
</dbReference>
<dbReference type="InterPro" id="IPR018394">
    <property type="entry name" value="DNA_photolyase_1_CS_C"/>
</dbReference>
<dbReference type="GO" id="GO:0003677">
    <property type="term" value="F:DNA binding"/>
    <property type="evidence" value="ECO:0007669"/>
    <property type="project" value="TreeGrafter"/>
</dbReference>
<evidence type="ECO:0000256" key="6">
    <source>
        <dbReference type="ARBA" id="ARBA00022827"/>
    </source>
</evidence>
<dbReference type="EMBL" id="QGKM01000029">
    <property type="protein sequence ID" value="PWQ97019.1"/>
    <property type="molecule type" value="Genomic_DNA"/>
</dbReference>
<dbReference type="EC" id="4.1.99.3" evidence="3"/>
<comment type="similarity">
    <text evidence="14">Belongs to the DNA photolyase family.</text>
</comment>
<evidence type="ECO:0000259" key="15">
    <source>
        <dbReference type="PROSITE" id="PS51645"/>
    </source>
</evidence>
<dbReference type="Proteomes" id="UP000245539">
    <property type="component" value="Unassembled WGS sequence"/>
</dbReference>
<keyword evidence="6 12" id="KW-0274">FAD</keyword>
<protein>
    <recommendedName>
        <fullName evidence="4">Deoxyribodipyrimidine photo-lyase</fullName>
        <ecNumber evidence="3">4.1.99.3</ecNumber>
    </recommendedName>
    <alternativeName>
        <fullName evidence="8">DNA photolyase</fullName>
    </alternativeName>
    <alternativeName>
        <fullName evidence="11">Photoreactivating enzyme</fullName>
    </alternativeName>
</protein>
<evidence type="ECO:0000256" key="13">
    <source>
        <dbReference type="PIRSR" id="PIRSR602081-2"/>
    </source>
</evidence>
<name>A0A317CF99_9GAMM</name>
<dbReference type="Gene3D" id="1.10.579.10">
    <property type="entry name" value="DNA Cyclobutane Dipyrimidine Photolyase, subunit A, domain 3"/>
    <property type="match status" value="1"/>
</dbReference>
<dbReference type="InterPro" id="IPR006050">
    <property type="entry name" value="DNA_photolyase_N"/>
</dbReference>
<feature type="site" description="Electron transfer via tryptophanyl radical" evidence="13">
    <location>
        <position position="385"/>
    </location>
</feature>
<comment type="function">
    <text evidence="10">Involved in repair of UV radiation-induced DNA damage. Catalyzes the light-dependent monomerization (300-600 nm) of cyclobutyl pyrimidine dimers (in cis-syn configuration), which are formed between adjacent bases on the same DNA strand upon exposure to ultraviolet radiation.</text>
</comment>
<feature type="binding site" evidence="12">
    <location>
        <position position="274"/>
    </location>
    <ligand>
        <name>FAD</name>
        <dbReference type="ChEBI" id="CHEBI:57692"/>
    </ligand>
</feature>
<dbReference type="PANTHER" id="PTHR11455:SF9">
    <property type="entry name" value="CRYPTOCHROME CIRCADIAN CLOCK 5 ISOFORM X1"/>
    <property type="match status" value="1"/>
</dbReference>
<comment type="similarity">
    <text evidence="2">Belongs to the DNA photolyase class-1 family.</text>
</comment>
<evidence type="ECO:0000256" key="7">
    <source>
        <dbReference type="ARBA" id="ARBA00022991"/>
    </source>
</evidence>
<dbReference type="PANTHER" id="PTHR11455">
    <property type="entry name" value="CRYPTOCHROME"/>
    <property type="match status" value="1"/>
</dbReference>
<accession>A0A317CF99</accession>
<dbReference type="OrthoDB" id="9772484at2"/>
<dbReference type="GO" id="GO:0009416">
    <property type="term" value="P:response to light stimulus"/>
    <property type="evidence" value="ECO:0007669"/>
    <property type="project" value="TreeGrafter"/>
</dbReference>
<organism evidence="16 17">
    <name type="scientific">Leucothrix pacifica</name>
    <dbReference type="NCBI Taxonomy" id="1247513"/>
    <lineage>
        <taxon>Bacteria</taxon>
        <taxon>Pseudomonadati</taxon>
        <taxon>Pseudomonadota</taxon>
        <taxon>Gammaproteobacteria</taxon>
        <taxon>Thiotrichales</taxon>
        <taxon>Thiotrichaceae</taxon>
        <taxon>Leucothrix</taxon>
    </lineage>
</organism>
<dbReference type="PROSITE" id="PS00691">
    <property type="entry name" value="DNA_PHOTOLYASES_1_2"/>
    <property type="match status" value="1"/>
</dbReference>
<evidence type="ECO:0000256" key="11">
    <source>
        <dbReference type="ARBA" id="ARBA00083107"/>
    </source>
</evidence>
<evidence type="ECO:0000256" key="3">
    <source>
        <dbReference type="ARBA" id="ARBA00013149"/>
    </source>
</evidence>
<evidence type="ECO:0000256" key="1">
    <source>
        <dbReference type="ARBA" id="ARBA00001932"/>
    </source>
</evidence>